<dbReference type="Pfam" id="PF00090">
    <property type="entry name" value="TSP_1"/>
    <property type="match status" value="1"/>
</dbReference>
<organism evidence="2 3">
    <name type="scientific">Hypothenemus hampei</name>
    <name type="common">Coffee berry borer</name>
    <dbReference type="NCBI Taxonomy" id="57062"/>
    <lineage>
        <taxon>Eukaryota</taxon>
        <taxon>Metazoa</taxon>
        <taxon>Ecdysozoa</taxon>
        <taxon>Arthropoda</taxon>
        <taxon>Hexapoda</taxon>
        <taxon>Insecta</taxon>
        <taxon>Pterygota</taxon>
        <taxon>Neoptera</taxon>
        <taxon>Endopterygota</taxon>
        <taxon>Coleoptera</taxon>
        <taxon>Polyphaga</taxon>
        <taxon>Cucujiformia</taxon>
        <taxon>Curculionidae</taxon>
        <taxon>Scolytinae</taxon>
        <taxon>Hypothenemus</taxon>
    </lineage>
</organism>
<dbReference type="InterPro" id="IPR000884">
    <property type="entry name" value="TSP1_rpt"/>
</dbReference>
<comment type="caution">
    <text evidence="2">The sequence shown here is derived from an EMBL/GenBank/DDBJ whole genome shotgun (WGS) entry which is preliminary data.</text>
</comment>
<feature type="signal peptide" evidence="1">
    <location>
        <begin position="1"/>
        <end position="23"/>
    </location>
</feature>
<dbReference type="SUPFAM" id="SSF82895">
    <property type="entry name" value="TSP-1 type 1 repeat"/>
    <property type="match status" value="1"/>
</dbReference>
<evidence type="ECO:0000313" key="3">
    <source>
        <dbReference type="Proteomes" id="UP001566132"/>
    </source>
</evidence>
<reference evidence="2 3" key="1">
    <citation type="submission" date="2024-05" db="EMBL/GenBank/DDBJ databases">
        <title>Genetic variation in Jamaican populations of the coffee berry borer (Hypothenemus hampei).</title>
        <authorList>
            <person name="Errbii M."/>
            <person name="Myrie A."/>
        </authorList>
    </citation>
    <scope>NUCLEOTIDE SEQUENCE [LARGE SCALE GENOMIC DNA]</scope>
    <source>
        <strain evidence="2">JA-Hopewell-2020-01-JO</strain>
        <tissue evidence="2">Whole body</tissue>
    </source>
</reference>
<dbReference type="PROSITE" id="PS50092">
    <property type="entry name" value="TSP1"/>
    <property type="match status" value="1"/>
</dbReference>
<proteinExistence type="predicted"/>
<name>A0ABD1FCH9_HYPHA</name>
<gene>
    <name evidence="2" type="ORF">ABEB36_000813</name>
</gene>
<evidence type="ECO:0000256" key="1">
    <source>
        <dbReference type="SAM" id="SignalP"/>
    </source>
</evidence>
<keyword evidence="3" id="KW-1185">Reference proteome</keyword>
<dbReference type="SMART" id="SM00209">
    <property type="entry name" value="TSP1"/>
    <property type="match status" value="1"/>
</dbReference>
<dbReference type="Gene3D" id="2.20.100.10">
    <property type="entry name" value="Thrombospondin type-1 (TSP1) repeat"/>
    <property type="match status" value="1"/>
</dbReference>
<sequence length="162" mass="19448">MKLLFLTFFSWILIHYLDLVVQGNDLLDSPIFDYRPESKYLQQIKEMKFLKNINKETPSVNQKNKKTKSPGLRHVKKILSKFLSTIKRHKRNFNELREKRKKNGPKWNKWTDWSTCSVSCGKGRLIRWRHCRDNCNDIETEMEEISCQLPECPRKLFGFIKL</sequence>
<dbReference type="InterPro" id="IPR036383">
    <property type="entry name" value="TSP1_rpt_sf"/>
</dbReference>
<accession>A0ABD1FCH9</accession>
<feature type="chain" id="PRO_5044767443" evidence="1">
    <location>
        <begin position="24"/>
        <end position="162"/>
    </location>
</feature>
<dbReference type="EMBL" id="JBDJPC010000001">
    <property type="protein sequence ID" value="KAL1516990.1"/>
    <property type="molecule type" value="Genomic_DNA"/>
</dbReference>
<protein>
    <submittedName>
        <fullName evidence="2">Uncharacterized protein</fullName>
    </submittedName>
</protein>
<dbReference type="AlphaFoldDB" id="A0ABD1FCH9"/>
<evidence type="ECO:0000313" key="2">
    <source>
        <dbReference type="EMBL" id="KAL1516990.1"/>
    </source>
</evidence>
<dbReference type="Proteomes" id="UP001566132">
    <property type="component" value="Unassembled WGS sequence"/>
</dbReference>
<keyword evidence="1" id="KW-0732">Signal</keyword>